<reference evidence="1 2" key="1">
    <citation type="journal article" date="2018" name="Mol. Plant">
        <title>The genome of Artemisia annua provides insight into the evolution of Asteraceae family and artemisinin biosynthesis.</title>
        <authorList>
            <person name="Shen Q."/>
            <person name="Zhang L."/>
            <person name="Liao Z."/>
            <person name="Wang S."/>
            <person name="Yan T."/>
            <person name="Shi P."/>
            <person name="Liu M."/>
            <person name="Fu X."/>
            <person name="Pan Q."/>
            <person name="Wang Y."/>
            <person name="Lv Z."/>
            <person name="Lu X."/>
            <person name="Zhang F."/>
            <person name="Jiang W."/>
            <person name="Ma Y."/>
            <person name="Chen M."/>
            <person name="Hao X."/>
            <person name="Li L."/>
            <person name="Tang Y."/>
            <person name="Lv G."/>
            <person name="Zhou Y."/>
            <person name="Sun X."/>
            <person name="Brodelius P.E."/>
            <person name="Rose J.K.C."/>
            <person name="Tang K."/>
        </authorList>
    </citation>
    <scope>NUCLEOTIDE SEQUENCE [LARGE SCALE GENOMIC DNA]</scope>
    <source>
        <strain evidence="2">cv. Huhao1</strain>
        <tissue evidence="1">Leaf</tissue>
    </source>
</reference>
<dbReference type="EMBL" id="PKPP01014465">
    <property type="protein sequence ID" value="PWA39622.1"/>
    <property type="molecule type" value="Genomic_DNA"/>
</dbReference>
<dbReference type="OrthoDB" id="531008at2759"/>
<evidence type="ECO:0000313" key="2">
    <source>
        <dbReference type="Proteomes" id="UP000245207"/>
    </source>
</evidence>
<sequence>MEQPVVIPETLFVDHGLPVMDIGGFDDRNLHADGFCGSRSDDITVFLIVLARLRHQVYGAFGFMEYQGMMDLQIGAIIIEARPHEN</sequence>
<dbReference type="Proteomes" id="UP000245207">
    <property type="component" value="Unassembled WGS sequence"/>
</dbReference>
<accession>A0A2U1KS95</accession>
<gene>
    <name evidence="1" type="ORF">CTI12_AA570140</name>
</gene>
<keyword evidence="2" id="KW-1185">Reference proteome</keyword>
<evidence type="ECO:0000313" key="1">
    <source>
        <dbReference type="EMBL" id="PWA39622.1"/>
    </source>
</evidence>
<dbReference type="AlphaFoldDB" id="A0A2U1KS95"/>
<organism evidence="1 2">
    <name type="scientific">Artemisia annua</name>
    <name type="common">Sweet wormwood</name>
    <dbReference type="NCBI Taxonomy" id="35608"/>
    <lineage>
        <taxon>Eukaryota</taxon>
        <taxon>Viridiplantae</taxon>
        <taxon>Streptophyta</taxon>
        <taxon>Embryophyta</taxon>
        <taxon>Tracheophyta</taxon>
        <taxon>Spermatophyta</taxon>
        <taxon>Magnoliopsida</taxon>
        <taxon>eudicotyledons</taxon>
        <taxon>Gunneridae</taxon>
        <taxon>Pentapetalae</taxon>
        <taxon>asterids</taxon>
        <taxon>campanulids</taxon>
        <taxon>Asterales</taxon>
        <taxon>Asteraceae</taxon>
        <taxon>Asteroideae</taxon>
        <taxon>Anthemideae</taxon>
        <taxon>Artemisiinae</taxon>
        <taxon>Artemisia</taxon>
    </lineage>
</organism>
<name>A0A2U1KS95_ARTAN</name>
<comment type="caution">
    <text evidence="1">The sequence shown here is derived from an EMBL/GenBank/DDBJ whole genome shotgun (WGS) entry which is preliminary data.</text>
</comment>
<protein>
    <submittedName>
        <fullName evidence="1">Uncharacterized protein</fullName>
    </submittedName>
</protein>
<proteinExistence type="predicted"/>